<keyword evidence="5" id="KW-0653">Protein transport</keyword>
<dbReference type="Pfam" id="PF00437">
    <property type="entry name" value="T2SSE"/>
    <property type="match status" value="1"/>
</dbReference>
<evidence type="ECO:0000313" key="10">
    <source>
        <dbReference type="EMBL" id="NDY57610.1"/>
    </source>
</evidence>
<dbReference type="SMART" id="SM00382">
    <property type="entry name" value="AAA"/>
    <property type="match status" value="1"/>
</dbReference>
<dbReference type="GO" id="GO:0008564">
    <property type="term" value="F:protein-exporting ATPase activity"/>
    <property type="evidence" value="ECO:0007669"/>
    <property type="project" value="UniProtKB-EC"/>
</dbReference>
<dbReference type="RefSeq" id="WP_163302697.1">
    <property type="nucleotide sequence ID" value="NZ_JAAGRQ010000054.1"/>
</dbReference>
<dbReference type="InterPro" id="IPR037257">
    <property type="entry name" value="T2SS_E_N_sf"/>
</dbReference>
<organism evidence="10 11">
    <name type="scientific">Desulfolutivibrio sulfodismutans</name>
    <dbReference type="NCBI Taxonomy" id="63561"/>
    <lineage>
        <taxon>Bacteria</taxon>
        <taxon>Pseudomonadati</taxon>
        <taxon>Thermodesulfobacteriota</taxon>
        <taxon>Desulfovibrionia</taxon>
        <taxon>Desulfovibrionales</taxon>
        <taxon>Desulfovibrionaceae</taxon>
        <taxon>Desulfolutivibrio</taxon>
    </lineage>
</organism>
<reference evidence="10 11" key="1">
    <citation type="submission" date="2020-02" db="EMBL/GenBank/DDBJ databases">
        <title>Comparative genomics of sulfur disproportionating microorganisms.</title>
        <authorList>
            <person name="Ward L.M."/>
            <person name="Bertran E."/>
            <person name="Johnston D.T."/>
        </authorList>
    </citation>
    <scope>NUCLEOTIDE SEQUENCE [LARGE SCALE GENOMIC DNA]</scope>
    <source>
        <strain evidence="10 11">DSM 3696</strain>
    </source>
</reference>
<dbReference type="PROSITE" id="PS00662">
    <property type="entry name" value="T2SP_E"/>
    <property type="match status" value="1"/>
</dbReference>
<evidence type="ECO:0000256" key="6">
    <source>
        <dbReference type="ARBA" id="ARBA00022967"/>
    </source>
</evidence>
<dbReference type="Gene3D" id="3.30.300.160">
    <property type="entry name" value="Type II secretion system, protein E, N-terminal domain"/>
    <property type="match status" value="1"/>
</dbReference>
<dbReference type="AlphaFoldDB" id="A0A7K3NN46"/>
<evidence type="ECO:0000256" key="2">
    <source>
        <dbReference type="ARBA" id="ARBA00022448"/>
    </source>
</evidence>
<keyword evidence="6" id="KW-1278">Translocase</keyword>
<dbReference type="Gene3D" id="3.30.450.90">
    <property type="match status" value="1"/>
</dbReference>
<dbReference type="InterPro" id="IPR007831">
    <property type="entry name" value="T2SS_GspE_N"/>
</dbReference>
<proteinExistence type="inferred from homology"/>
<keyword evidence="3" id="KW-0547">Nucleotide-binding</keyword>
<comment type="similarity">
    <text evidence="1">Belongs to the GSP E family.</text>
</comment>
<evidence type="ECO:0000259" key="9">
    <source>
        <dbReference type="PROSITE" id="PS00662"/>
    </source>
</evidence>
<dbReference type="Proteomes" id="UP000469724">
    <property type="component" value="Unassembled WGS sequence"/>
</dbReference>
<dbReference type="FunFam" id="3.40.50.300:FF:000398">
    <property type="entry name" value="Type IV pilus assembly ATPase PilB"/>
    <property type="match status" value="1"/>
</dbReference>
<dbReference type="CDD" id="cd01129">
    <property type="entry name" value="PulE-GspE-like"/>
    <property type="match status" value="1"/>
</dbReference>
<protein>
    <recommendedName>
        <fullName evidence="7">protein-secreting ATPase</fullName>
        <ecNumber evidence="7">7.4.2.8</ecNumber>
    </recommendedName>
</protein>
<evidence type="ECO:0000256" key="8">
    <source>
        <dbReference type="ARBA" id="ARBA00034006"/>
    </source>
</evidence>
<dbReference type="SUPFAM" id="SSF52540">
    <property type="entry name" value="P-loop containing nucleoside triphosphate hydrolases"/>
    <property type="match status" value="1"/>
</dbReference>
<evidence type="ECO:0000256" key="1">
    <source>
        <dbReference type="ARBA" id="ARBA00006611"/>
    </source>
</evidence>
<dbReference type="GO" id="GO:0015627">
    <property type="term" value="C:type II protein secretion system complex"/>
    <property type="evidence" value="ECO:0007669"/>
    <property type="project" value="InterPro"/>
</dbReference>
<dbReference type="PANTHER" id="PTHR30258">
    <property type="entry name" value="TYPE II SECRETION SYSTEM PROTEIN GSPE-RELATED"/>
    <property type="match status" value="1"/>
</dbReference>
<dbReference type="GO" id="GO:0015628">
    <property type="term" value="P:protein secretion by the type II secretion system"/>
    <property type="evidence" value="ECO:0007669"/>
    <property type="project" value="InterPro"/>
</dbReference>
<dbReference type="FunFam" id="3.30.450.90:FF:000001">
    <property type="entry name" value="Type II secretion system ATPase GspE"/>
    <property type="match status" value="1"/>
</dbReference>
<dbReference type="InterPro" id="IPR001482">
    <property type="entry name" value="T2SS/T4SS_dom"/>
</dbReference>
<dbReference type="GO" id="GO:0005524">
    <property type="term" value="F:ATP binding"/>
    <property type="evidence" value="ECO:0007669"/>
    <property type="project" value="UniProtKB-KW"/>
</dbReference>
<keyword evidence="2" id="KW-0813">Transport</keyword>
<dbReference type="SUPFAM" id="SSF160246">
    <property type="entry name" value="EspE N-terminal domain-like"/>
    <property type="match status" value="1"/>
</dbReference>
<dbReference type="GO" id="GO:0016887">
    <property type="term" value="F:ATP hydrolysis activity"/>
    <property type="evidence" value="ECO:0007669"/>
    <property type="project" value="TreeGrafter"/>
</dbReference>
<dbReference type="InterPro" id="IPR003593">
    <property type="entry name" value="AAA+_ATPase"/>
</dbReference>
<name>A0A7K3NN46_9BACT</name>
<evidence type="ECO:0000256" key="5">
    <source>
        <dbReference type="ARBA" id="ARBA00022927"/>
    </source>
</evidence>
<keyword evidence="11" id="KW-1185">Reference proteome</keyword>
<evidence type="ECO:0000256" key="4">
    <source>
        <dbReference type="ARBA" id="ARBA00022840"/>
    </source>
</evidence>
<evidence type="ECO:0000313" key="11">
    <source>
        <dbReference type="Proteomes" id="UP000469724"/>
    </source>
</evidence>
<comment type="caution">
    <text evidence="10">The sequence shown here is derived from an EMBL/GenBank/DDBJ whole genome shotgun (WGS) entry which is preliminary data.</text>
</comment>
<dbReference type="NCBIfam" id="TIGR02533">
    <property type="entry name" value="type_II_gspE"/>
    <property type="match status" value="1"/>
</dbReference>
<dbReference type="EC" id="7.4.2.8" evidence="7"/>
<evidence type="ECO:0000256" key="3">
    <source>
        <dbReference type="ARBA" id="ARBA00022741"/>
    </source>
</evidence>
<accession>A0A7K3NN46</accession>
<dbReference type="PANTHER" id="PTHR30258:SF2">
    <property type="entry name" value="COMG OPERON PROTEIN 1"/>
    <property type="match status" value="1"/>
</dbReference>
<dbReference type="InterPro" id="IPR027417">
    <property type="entry name" value="P-loop_NTPase"/>
</dbReference>
<dbReference type="GO" id="GO:0005886">
    <property type="term" value="C:plasma membrane"/>
    <property type="evidence" value="ECO:0007669"/>
    <property type="project" value="TreeGrafter"/>
</dbReference>
<evidence type="ECO:0000256" key="7">
    <source>
        <dbReference type="ARBA" id="ARBA00024382"/>
    </source>
</evidence>
<gene>
    <name evidence="10" type="primary">gspE</name>
    <name evidence="10" type="ORF">G3N56_12800</name>
</gene>
<dbReference type="Gene3D" id="3.40.50.300">
    <property type="entry name" value="P-loop containing nucleotide triphosphate hydrolases"/>
    <property type="match status" value="1"/>
</dbReference>
<comment type="catalytic activity">
    <reaction evidence="8">
        <text>ATP + H2O + cellular proteinSide 1 = ADP + phosphate + cellular proteinSide 2.</text>
        <dbReference type="EC" id="7.4.2.8"/>
    </reaction>
</comment>
<dbReference type="InterPro" id="IPR013369">
    <property type="entry name" value="T2SS_GspE"/>
</dbReference>
<dbReference type="EMBL" id="JAAGRQ010000054">
    <property type="protein sequence ID" value="NDY57610.1"/>
    <property type="molecule type" value="Genomic_DNA"/>
</dbReference>
<sequence>MSIPSPPPPPTPLADQAELAVPGDAPAESPGFWDGVLCAAGLAEADARQALAAWGEAPGDDSPAAACVAKGLVDEEELLSALAAVAGLDVWLRIPAEALDPELVRGLPIAYLKRNLALPLRQGEQGTVLAMFDPTRVEAADEIRRVLGLARLPVALAPQAEILTAIGRTYGQADESSDTIIRDVDQGLAERFFAGIEDVPGGDLLEETSEAPIIKLVNMIIAKAVKSRASDIHVEPYSDELKVRYRLDGVLHNVHSLPRRLHAAVLSRIKVMARLDIAEKRLPQDGRMEIKLGDRSVDIRVSLIPTSDGERAVLRLLEKQSRVLGLEDLGFGPAALADMRRLVSFSHGMILLTGPTGSGKTTTLYAALNSINSPDKNILTIEDPVEYRLPGVGQMQVNPKIDLDFAAGLRSLVRQDPDVIMIGEVRDRETADIAVQASLTGHLVFSTLHTNDAPTGVARLLDMGVESFRLASCLRAIIAQRLVRVLCPECKSARNPSDEELAEMRLAREQAPGTICSPVGCELCLGTGYRGRTAIHEILLLSEAVQELILTTSDANRLRHLAVTEGMTTLREAGIAKVLAGITTLAEVRRATLV</sequence>
<feature type="domain" description="Bacterial type II secretion system protein E" evidence="9">
    <location>
        <begin position="413"/>
        <end position="427"/>
    </location>
</feature>
<dbReference type="Pfam" id="PF05157">
    <property type="entry name" value="MshEN"/>
    <property type="match status" value="1"/>
</dbReference>
<keyword evidence="4" id="KW-0067">ATP-binding</keyword>